<evidence type="ECO:0000313" key="14">
    <source>
        <dbReference type="Proteomes" id="UP000076925"/>
    </source>
</evidence>
<dbReference type="PANTHER" id="PTHR43547">
    <property type="entry name" value="TWO-COMPONENT HISTIDINE KINASE"/>
    <property type="match status" value="1"/>
</dbReference>
<dbReference type="PRINTS" id="PR00344">
    <property type="entry name" value="BCTRLSENSOR"/>
</dbReference>
<proteinExistence type="inferred from homology"/>
<dbReference type="SMART" id="SM00388">
    <property type="entry name" value="HisKA"/>
    <property type="match status" value="1"/>
</dbReference>
<dbReference type="Pfam" id="PF02518">
    <property type="entry name" value="HATPase_c"/>
    <property type="match status" value="1"/>
</dbReference>
<evidence type="ECO:0000256" key="3">
    <source>
        <dbReference type="ARBA" id="ARBA00012438"/>
    </source>
</evidence>
<dbReference type="Pfam" id="PF08448">
    <property type="entry name" value="PAS_4"/>
    <property type="match status" value="1"/>
</dbReference>
<comment type="caution">
    <text evidence="13">The sequence shown here is derived from an EMBL/GenBank/DDBJ whole genome shotgun (WGS) entry which is preliminary data.</text>
</comment>
<evidence type="ECO:0000256" key="1">
    <source>
        <dbReference type="ARBA" id="ARBA00000085"/>
    </source>
</evidence>
<dbReference type="InterPro" id="IPR036890">
    <property type="entry name" value="HATPase_C_sf"/>
</dbReference>
<comment type="similarity">
    <text evidence="2">In the N-terminal section; belongs to the phytochrome family.</text>
</comment>
<accession>A0A139X8S6</accession>
<dbReference type="SMART" id="SM00387">
    <property type="entry name" value="HATPase_c"/>
    <property type="match status" value="1"/>
</dbReference>
<keyword evidence="5" id="KW-0418">Kinase</keyword>
<dbReference type="CDD" id="cd16922">
    <property type="entry name" value="HATPase_EvgS-ArcB-TorS-like"/>
    <property type="match status" value="1"/>
</dbReference>
<dbReference type="InterPro" id="IPR013656">
    <property type="entry name" value="PAS_4"/>
</dbReference>
<dbReference type="Gene3D" id="3.30.450.20">
    <property type="entry name" value="PAS domain"/>
    <property type="match status" value="1"/>
</dbReference>
<dbReference type="OrthoDB" id="9790669at2"/>
<evidence type="ECO:0000256" key="2">
    <source>
        <dbReference type="ARBA" id="ARBA00006402"/>
    </source>
</evidence>
<dbReference type="InterPro" id="IPR036097">
    <property type="entry name" value="HisK_dim/P_sf"/>
</dbReference>
<dbReference type="PROSITE" id="PS50113">
    <property type="entry name" value="PAC"/>
    <property type="match status" value="1"/>
</dbReference>
<dbReference type="Pfam" id="PF00072">
    <property type="entry name" value="Response_reg"/>
    <property type="match status" value="1"/>
</dbReference>
<dbReference type="SUPFAM" id="SSF55874">
    <property type="entry name" value="ATPase domain of HSP90 chaperone/DNA topoisomerase II/histidine kinase"/>
    <property type="match status" value="1"/>
</dbReference>
<dbReference type="EC" id="2.7.13.3" evidence="3"/>
<dbReference type="Proteomes" id="UP000076925">
    <property type="component" value="Unassembled WGS sequence"/>
</dbReference>
<dbReference type="PANTHER" id="PTHR43547:SF2">
    <property type="entry name" value="HYBRID SIGNAL TRANSDUCTION HISTIDINE KINASE C"/>
    <property type="match status" value="1"/>
</dbReference>
<evidence type="ECO:0000313" key="13">
    <source>
        <dbReference type="EMBL" id="KYC41033.1"/>
    </source>
</evidence>
<dbReference type="InterPro" id="IPR003661">
    <property type="entry name" value="HisK_dim/P_dom"/>
</dbReference>
<dbReference type="InterPro" id="IPR003594">
    <property type="entry name" value="HATPase_dom"/>
</dbReference>
<evidence type="ECO:0000259" key="11">
    <source>
        <dbReference type="PROSITE" id="PS50112"/>
    </source>
</evidence>
<evidence type="ECO:0000259" key="9">
    <source>
        <dbReference type="PROSITE" id="PS50109"/>
    </source>
</evidence>
<dbReference type="CDD" id="cd00130">
    <property type="entry name" value="PAS"/>
    <property type="match status" value="1"/>
</dbReference>
<dbReference type="InterPro" id="IPR005467">
    <property type="entry name" value="His_kinase_dom"/>
</dbReference>
<feature type="domain" description="Response regulatory" evidence="10">
    <location>
        <begin position="436"/>
        <end position="559"/>
    </location>
</feature>
<reference evidence="13 14" key="1">
    <citation type="journal article" date="2013" name="Genome Biol. Evol.">
        <title>Genomes of Stigonematalean cyanobacteria (subsection V) and the evolution of oxygenic photosynthesis from prokaryotes to plastids.</title>
        <authorList>
            <person name="Dagan T."/>
            <person name="Roettger M."/>
            <person name="Stucken K."/>
            <person name="Landan G."/>
            <person name="Koch R."/>
            <person name="Major P."/>
            <person name="Gould S.B."/>
            <person name="Goremykin V.V."/>
            <person name="Rippka R."/>
            <person name="Tandeau de Marsac N."/>
            <person name="Gugger M."/>
            <person name="Lockhart P.J."/>
            <person name="Allen J.F."/>
            <person name="Brune I."/>
            <person name="Maus I."/>
            <person name="Puhler A."/>
            <person name="Martin W.F."/>
        </authorList>
    </citation>
    <scope>NUCLEOTIDE SEQUENCE [LARGE SCALE GENOMIC DNA]</scope>
    <source>
        <strain evidence="13 14">PCC 7110</strain>
    </source>
</reference>
<evidence type="ECO:0000256" key="7">
    <source>
        <dbReference type="ARBA" id="ARBA00074306"/>
    </source>
</evidence>
<dbReference type="Gene3D" id="3.30.565.10">
    <property type="entry name" value="Histidine kinase-like ATPase, C-terminal domain"/>
    <property type="match status" value="1"/>
</dbReference>
<protein>
    <recommendedName>
        <fullName evidence="7">Circadian input-output histidine kinase CikA</fullName>
        <ecNumber evidence="3">2.7.13.3</ecNumber>
    </recommendedName>
</protein>
<feature type="domain" description="PAS" evidence="11">
    <location>
        <begin position="30"/>
        <end position="83"/>
    </location>
</feature>
<dbReference type="InterPro" id="IPR001789">
    <property type="entry name" value="Sig_transdc_resp-reg_receiver"/>
</dbReference>
<comment type="catalytic activity">
    <reaction evidence="1">
        <text>ATP + protein L-histidine = ADP + protein N-phospho-L-histidine.</text>
        <dbReference type="EC" id="2.7.13.3"/>
    </reaction>
</comment>
<keyword evidence="6" id="KW-0902">Two-component regulatory system</keyword>
<keyword evidence="5" id="KW-0808">Transferase</keyword>
<dbReference type="PROSITE" id="PS50110">
    <property type="entry name" value="RESPONSE_REGULATORY"/>
    <property type="match status" value="1"/>
</dbReference>
<dbReference type="InterPro" id="IPR011006">
    <property type="entry name" value="CheY-like_superfamily"/>
</dbReference>
<dbReference type="InterPro" id="IPR035965">
    <property type="entry name" value="PAS-like_dom_sf"/>
</dbReference>
<evidence type="ECO:0000256" key="4">
    <source>
        <dbReference type="ARBA" id="ARBA00022553"/>
    </source>
</evidence>
<dbReference type="GO" id="GO:0000155">
    <property type="term" value="F:phosphorelay sensor kinase activity"/>
    <property type="evidence" value="ECO:0007669"/>
    <property type="project" value="InterPro"/>
</dbReference>
<dbReference type="SMART" id="SM00091">
    <property type="entry name" value="PAS"/>
    <property type="match status" value="1"/>
</dbReference>
<dbReference type="SMART" id="SM00448">
    <property type="entry name" value="REC"/>
    <property type="match status" value="1"/>
</dbReference>
<dbReference type="Pfam" id="PF00512">
    <property type="entry name" value="HisKA"/>
    <property type="match status" value="1"/>
</dbReference>
<dbReference type="SUPFAM" id="SSF52172">
    <property type="entry name" value="CheY-like"/>
    <property type="match status" value="1"/>
</dbReference>
<keyword evidence="4 8" id="KW-0597">Phosphoprotein</keyword>
<dbReference type="Gene3D" id="3.40.50.2300">
    <property type="match status" value="1"/>
</dbReference>
<evidence type="ECO:0000256" key="8">
    <source>
        <dbReference type="PROSITE-ProRule" id="PRU00169"/>
    </source>
</evidence>
<dbReference type="InterPro" id="IPR000014">
    <property type="entry name" value="PAS"/>
</dbReference>
<sequence length="559" mass="62031">MGKTGELIGTLFTIADVTDRKQTEDALRASQALFESFMNHSPVTAFIKDSTGRYVYVNQVMEHLFHRKQADWLGKTDFDIFPPYAAQQWRNNDVVVLTTATMMQTLETVPYDDGEHYYMSFKFPVTDVSGQRLLGGVSIDITELKQLEAERNRLLVQEQTARAEAEKANRLKDEFLAIVSHELRTPLTAILGWIGMLQTGMLDSERATLALETIERNANLQMQLIEDLLDVSRIIRGELSLNYDWVDLVGAIAAAIEVVQPAADAKAIQLESVLDTSVEPIWGDSDRVQQVVLNLFSNAIKFTPNCGRVEVRLSKEGSGESASYAQIQVSDTGKGISADFLPYVFDRFRQADSTSTRSNKGLGLGLAIASHLVELHGGTIGAQSQGIGQGATFTVKLPIPIQKKEKKDISLEEEKSSLGSKFLSCGSCPASLNGLQVLVVDDETDVREWITTVLTECGAQVIAVGSVGEALAALEQFRPDVLVSDIGMPNEDGYTFIRKVRELEQNQGDRIEYARSVILTCFSSSCCCNHPPRCSWWLQTDSTRRPNDNDWSFDYCNNW</sequence>
<dbReference type="RefSeq" id="WP_051076989.1">
    <property type="nucleotide sequence ID" value="NZ_KQ976354.1"/>
</dbReference>
<dbReference type="FunFam" id="3.30.565.10:FF:000010">
    <property type="entry name" value="Sensor histidine kinase RcsC"/>
    <property type="match status" value="1"/>
</dbReference>
<organism evidence="13 14">
    <name type="scientific">Scytonema hofmannii PCC 7110</name>
    <dbReference type="NCBI Taxonomy" id="128403"/>
    <lineage>
        <taxon>Bacteria</taxon>
        <taxon>Bacillati</taxon>
        <taxon>Cyanobacteriota</taxon>
        <taxon>Cyanophyceae</taxon>
        <taxon>Nostocales</taxon>
        <taxon>Scytonemataceae</taxon>
        <taxon>Scytonema</taxon>
    </lineage>
</organism>
<dbReference type="AlphaFoldDB" id="A0A139X8S6"/>
<dbReference type="PROSITE" id="PS50112">
    <property type="entry name" value="PAS"/>
    <property type="match status" value="1"/>
</dbReference>
<dbReference type="EMBL" id="ANNX02000025">
    <property type="protein sequence ID" value="KYC41033.1"/>
    <property type="molecule type" value="Genomic_DNA"/>
</dbReference>
<dbReference type="SUPFAM" id="SSF55785">
    <property type="entry name" value="PYP-like sensor domain (PAS domain)"/>
    <property type="match status" value="1"/>
</dbReference>
<feature type="domain" description="Histidine kinase" evidence="9">
    <location>
        <begin position="178"/>
        <end position="401"/>
    </location>
</feature>
<evidence type="ECO:0000259" key="10">
    <source>
        <dbReference type="PROSITE" id="PS50110"/>
    </source>
</evidence>
<evidence type="ECO:0000256" key="6">
    <source>
        <dbReference type="ARBA" id="ARBA00023012"/>
    </source>
</evidence>
<dbReference type="Gene3D" id="1.10.287.130">
    <property type="match status" value="1"/>
</dbReference>
<dbReference type="STRING" id="128403.WA1_23215"/>
<feature type="modified residue" description="4-aspartylphosphate" evidence="8">
    <location>
        <position position="485"/>
    </location>
</feature>
<keyword evidence="14" id="KW-1185">Reference proteome</keyword>
<gene>
    <name evidence="13" type="ORF">WA1_23215</name>
</gene>
<dbReference type="NCBIfam" id="TIGR00229">
    <property type="entry name" value="sensory_box"/>
    <property type="match status" value="1"/>
</dbReference>
<dbReference type="CDD" id="cd00082">
    <property type="entry name" value="HisKA"/>
    <property type="match status" value="1"/>
</dbReference>
<dbReference type="InterPro" id="IPR004358">
    <property type="entry name" value="Sig_transdc_His_kin-like_C"/>
</dbReference>
<evidence type="ECO:0000259" key="12">
    <source>
        <dbReference type="PROSITE" id="PS50113"/>
    </source>
</evidence>
<dbReference type="SUPFAM" id="SSF47384">
    <property type="entry name" value="Homodimeric domain of signal transducing histidine kinase"/>
    <property type="match status" value="1"/>
</dbReference>
<dbReference type="PROSITE" id="PS50109">
    <property type="entry name" value="HIS_KIN"/>
    <property type="match status" value="1"/>
</dbReference>
<feature type="domain" description="PAC" evidence="12">
    <location>
        <begin position="1"/>
        <end position="29"/>
    </location>
</feature>
<dbReference type="InterPro" id="IPR000700">
    <property type="entry name" value="PAS-assoc_C"/>
</dbReference>
<evidence type="ECO:0000256" key="5">
    <source>
        <dbReference type="ARBA" id="ARBA00022777"/>
    </source>
</evidence>
<name>A0A139X8S6_9CYAN</name>